<comment type="function">
    <text evidence="1">May play a role in microtubule-mediated transport or vesicle function.</text>
</comment>
<sequence>MDRLYRLINILKLTPHRQPELVKEATHRLLNRNIRYDPKVDYYLKHVIEIILTYCDNDDGVQRSLFNDYLNSVILAFQDHCYQTILHVLVEEVTNNGSARTVTAALLRIPLLINNVQPIELGCDPQKLLKSLIEVSRRADDESVQKALDATLSQVMPYLDYSIRSNKETHFLANILVEILLKNLSTPTRRNAVSCLGTISRYSQSQKQGIVVKLKEQLDLVSSQNNTADNDNPFDANKFIGFCLAIKEITEFTRLYTCEIIKLLLEHIIDQCDDTSVVVASLEAARETLLKFDIDDSTVNQDLVDSLVDKFLLYRNDQNQLTIKSDTKVILQSNALSLILAVIQRKPNILQSNHIIVDIDERNSSPDLLGRLLILKNHSDMAVRNQVYYLIGSYIDACWKTPCCTGYSLSCDRVRELWSEFRIVLHDDTTHPNVLKSCLTSMNSCINTIINSDHCLHIVTYNDMERLIHLYTRSNFKPFKVEVLNLFARLDYLSLNYLDMYHWSRIRMNVAGSISENLQDRMLNEVIMSSLTDESQMIRVAASSALLALVPHLYIGTDNQRSCDPIVSRASDLTEDHLSIFEQTNSQINSGGDDISTTNLRPNEEMIIRSEYKILSSSILREGRDRYKHSDRPVGSKMNISTNLTKIVNLLRAALEASLEKGKSAVLSIVKTFLKLSQVYPVHQYPSSWDCRPSEHCECYTLLNFLLTYLENLIDPDVVIEDLDAYHTFLALSSNLLYALCYESVFLEYENQRMMPYYKRLISAREIGWTELTIKHPPIAVTLQIYFTHLVKLLWLVSYVVAEKSNPFSSTSKTQQYLISQDESHDKSHSNLISNRLLFGKIHKKLESSYRSSKKNLKKDDEKFQQIVEICLSSLSSLLEFMSTNQTKYFVKDVLGYLKVISSISRVSSLKCARQLLKSLFGINIIALYQVDPLDWFEEESSIIQAENNSSTTQEAQDPSLQGVYHHLVSRPYKVFSNYLSNNCSQITQESDRALAAMDFEGRRALKVRYRIEEIIKSLFEFHPHQLVTPRLKEVSELLKSTIAEFTPLVMECMKKFTYGGFCDYQAEVLHFMSYLILLRVSYRKLPLANDFIEAVHRILDDCAERKFVAREDEIEIILRNSFTFLILLTYQRGPNPPMFHIAAVIQKLDDLRATLSLASGDDDVNKYIVPLLRCLVEDLFIYRTEHFQNTFLPREENTSASGELVVVDKPNQMKHDPLEAERETVAHKLLTVIEHPGAYDLLSILLLESRLNPDGTNHEKLSQRLFIILPEMFVRYKLELADHRRLELTKRIFENISTEVFKPVNFIIRTLLEIPSPSRSASSLNFQRWMSLVIIDLHILTTQVKEEKFLARISETISVKSFVQYLFQIIQLCAAEIFISQTQTRTNSFLVQQLTHYIYYINYMFQSGLFFELTKLAPSLINTENQREMKMPENFWDLCLRAREPSQEFSLSICETIFYYLRYCHPDLTIMWCNLMMMLNQVDCNKDFWCNLLIYDCHHCQGSMFVRPQIKEPDNDGEPVQRTTADRPAKRPSTLNVLMGDGIEDQRPLNARAEPKEDVMKTNLKRGHGRSVNRPSSLNLLDISFNDQLRRSFIKRIAASESRSKNYERNAADTCLDDGPSSFGDDGIDASLAGQCLAPNVELSRRGALCLVLDFVSISMDDVEHITWLIIHHINDIIRWSHEMPIAEFINAVHGTSASSGIFIQAIDTNTNDLTSFSFVTRLLWSLEKVHYTQYGSLVVLLVEKLLSSPDLMTYRVLTRKVEDFACEAVKKLLNDTNKSLITTNDETINQLTPEDLDKIISMLDRDLYPKLTELLLELRNS</sequence>
<dbReference type="PANTHER" id="PTHR10170">
    <property type="entry name" value="HUNTINGTON DISEASE PROTEIN"/>
    <property type="match status" value="1"/>
</dbReference>
<dbReference type="EMBL" id="GGYP01000162">
    <property type="protein sequence ID" value="MDE44933.1"/>
    <property type="molecule type" value="Transcribed_RNA"/>
</dbReference>
<evidence type="ECO:0000256" key="4">
    <source>
        <dbReference type="ARBA" id="ARBA00007153"/>
    </source>
</evidence>
<dbReference type="InterPro" id="IPR048412">
    <property type="entry name" value="Htt_bridge"/>
</dbReference>
<evidence type="ECO:0000313" key="7">
    <source>
        <dbReference type="EMBL" id="MDE44933.1"/>
    </source>
</evidence>
<keyword evidence="6" id="KW-0539">Nucleus</keyword>
<gene>
    <name evidence="7" type="primary">Htt</name>
    <name evidence="7" type="ORF">g.11491</name>
</gene>
<organism evidence="7">
    <name type="scientific">Aceria tosichella</name>
    <name type="common">wheat curl mite</name>
    <dbReference type="NCBI Taxonomy" id="561515"/>
    <lineage>
        <taxon>Eukaryota</taxon>
        <taxon>Metazoa</taxon>
        <taxon>Ecdysozoa</taxon>
        <taxon>Arthropoda</taxon>
        <taxon>Chelicerata</taxon>
        <taxon>Arachnida</taxon>
        <taxon>Acari</taxon>
        <taxon>Acariformes</taxon>
        <taxon>Trombidiformes</taxon>
        <taxon>Prostigmata</taxon>
        <taxon>Eupodina</taxon>
        <taxon>Eriophyoidea</taxon>
        <taxon>Eriophyidae</taxon>
        <taxon>Eriophyinae</taxon>
        <taxon>Aceriini</taxon>
        <taxon>Aceria</taxon>
    </lineage>
</organism>
<comment type="subcellular location">
    <subcellularLocation>
        <location evidence="3">Cytoplasm</location>
    </subcellularLocation>
    <subcellularLocation>
        <location evidence="2">Nucleus</location>
    </subcellularLocation>
</comment>
<evidence type="ECO:0000256" key="2">
    <source>
        <dbReference type="ARBA" id="ARBA00004123"/>
    </source>
</evidence>
<dbReference type="Pfam" id="PF20925">
    <property type="entry name" value="Htt_bridge"/>
    <property type="match status" value="1"/>
</dbReference>
<evidence type="ECO:0000256" key="3">
    <source>
        <dbReference type="ARBA" id="ARBA00004496"/>
    </source>
</evidence>
<dbReference type="InterPro" id="IPR024613">
    <property type="entry name" value="Huntingtin_N_HEAT_rpt-2"/>
</dbReference>
<evidence type="ECO:0000256" key="5">
    <source>
        <dbReference type="ARBA" id="ARBA00022490"/>
    </source>
</evidence>
<dbReference type="SUPFAM" id="SSF48371">
    <property type="entry name" value="ARM repeat"/>
    <property type="match status" value="1"/>
</dbReference>
<dbReference type="Pfam" id="PF12372">
    <property type="entry name" value="Htt_N-HEAT"/>
    <property type="match status" value="1"/>
</dbReference>
<accession>A0A6G1S4P8</accession>
<name>A0A6G1S4P8_9ACAR</name>
<dbReference type="Gene3D" id="1.25.10.10">
    <property type="entry name" value="Leucine-rich Repeat Variant"/>
    <property type="match status" value="1"/>
</dbReference>
<dbReference type="GO" id="GO:0005634">
    <property type="term" value="C:nucleus"/>
    <property type="evidence" value="ECO:0007669"/>
    <property type="project" value="UniProtKB-SubCell"/>
</dbReference>
<dbReference type="InterPro" id="IPR028426">
    <property type="entry name" value="Huntingtin_fam"/>
</dbReference>
<reference evidence="7" key="1">
    <citation type="submission" date="2018-10" db="EMBL/GenBank/DDBJ databases">
        <title>Transcriptome assembly of Aceria tosichella (Wheat curl mite) Type 2.</title>
        <authorList>
            <person name="Scully E.D."/>
            <person name="Geib S.M."/>
            <person name="Palmer N.A."/>
            <person name="Gupta A.K."/>
            <person name="Sarath G."/>
            <person name="Tatineni S."/>
        </authorList>
    </citation>
    <scope>NUCLEOTIDE SEQUENCE</scope>
    <source>
        <strain evidence="7">LincolnNE</strain>
    </source>
</reference>
<protein>
    <submittedName>
        <fullName evidence="7">Huntingtin</fullName>
    </submittedName>
</protein>
<dbReference type="GO" id="GO:0005737">
    <property type="term" value="C:cytoplasm"/>
    <property type="evidence" value="ECO:0007669"/>
    <property type="project" value="UniProtKB-SubCell"/>
</dbReference>
<keyword evidence="5" id="KW-0963">Cytoplasm</keyword>
<evidence type="ECO:0000256" key="1">
    <source>
        <dbReference type="ARBA" id="ARBA00002907"/>
    </source>
</evidence>
<evidence type="ECO:0000256" key="6">
    <source>
        <dbReference type="ARBA" id="ARBA00023242"/>
    </source>
</evidence>
<comment type="similarity">
    <text evidence="4">Belongs to the huntingtin family.</text>
</comment>
<dbReference type="Pfam" id="PF20926">
    <property type="entry name" value="Htt_N-HEAT_1"/>
    <property type="match status" value="1"/>
</dbReference>
<dbReference type="InterPro" id="IPR016024">
    <property type="entry name" value="ARM-type_fold"/>
</dbReference>
<dbReference type="PANTHER" id="PTHR10170:SF10">
    <property type="entry name" value="HUNTINGTIN"/>
    <property type="match status" value="1"/>
</dbReference>
<proteinExistence type="inferred from homology"/>
<dbReference type="InterPro" id="IPR011989">
    <property type="entry name" value="ARM-like"/>
</dbReference>
<dbReference type="InterPro" id="IPR048411">
    <property type="entry name" value="Htt_N_HEAT_rpt-1"/>
</dbReference>